<dbReference type="GO" id="GO:0006302">
    <property type="term" value="P:double-strand break repair"/>
    <property type="evidence" value="ECO:0007669"/>
    <property type="project" value="TreeGrafter"/>
</dbReference>
<feature type="coiled-coil region" evidence="1">
    <location>
        <begin position="209"/>
        <end position="311"/>
    </location>
</feature>
<organism evidence="2 4">
    <name type="scientific">Holdemania massiliensis</name>
    <dbReference type="NCBI Taxonomy" id="1468449"/>
    <lineage>
        <taxon>Bacteria</taxon>
        <taxon>Bacillati</taxon>
        <taxon>Bacillota</taxon>
        <taxon>Erysipelotrichia</taxon>
        <taxon>Erysipelotrichales</taxon>
        <taxon>Erysipelotrichaceae</taxon>
        <taxon>Holdemania</taxon>
    </lineage>
</organism>
<evidence type="ECO:0000313" key="5">
    <source>
        <dbReference type="Proteomes" id="UP000480929"/>
    </source>
</evidence>
<proteinExistence type="predicted"/>
<name>A0A6N7S5U7_9FIRM</name>
<dbReference type="OrthoDB" id="1698838at2"/>
<dbReference type="Gene3D" id="3.40.50.300">
    <property type="entry name" value="P-loop containing nucleotide triphosphate hydrolases"/>
    <property type="match status" value="1"/>
</dbReference>
<dbReference type="PANTHER" id="PTHR32182">
    <property type="entry name" value="DNA REPLICATION AND REPAIR PROTEIN RECF"/>
    <property type="match status" value="1"/>
</dbReference>
<dbReference type="GO" id="GO:0000731">
    <property type="term" value="P:DNA synthesis involved in DNA repair"/>
    <property type="evidence" value="ECO:0007669"/>
    <property type="project" value="TreeGrafter"/>
</dbReference>
<evidence type="ECO:0000313" key="4">
    <source>
        <dbReference type="Proteomes" id="UP000433575"/>
    </source>
</evidence>
<keyword evidence="5" id="KW-1185">Reference proteome</keyword>
<accession>A0A6N7S5U7</accession>
<feature type="coiled-coil region" evidence="1">
    <location>
        <begin position="417"/>
        <end position="554"/>
    </location>
</feature>
<protein>
    <submittedName>
        <fullName evidence="2">AAA family ATPase</fullName>
    </submittedName>
</protein>
<evidence type="ECO:0000256" key="1">
    <source>
        <dbReference type="SAM" id="Coils"/>
    </source>
</evidence>
<dbReference type="PANTHER" id="PTHR32182:SF0">
    <property type="entry name" value="DNA REPLICATION AND REPAIR PROTEIN RECF"/>
    <property type="match status" value="1"/>
</dbReference>
<feature type="coiled-coil region" evidence="1">
    <location>
        <begin position="337"/>
        <end position="364"/>
    </location>
</feature>
<comment type="caution">
    <text evidence="2">The sequence shown here is derived from an EMBL/GenBank/DDBJ whole genome shotgun (WGS) entry which is preliminary data.</text>
</comment>
<dbReference type="RefSeq" id="WP_154238572.1">
    <property type="nucleotide sequence ID" value="NZ_WKPI01000010.1"/>
</dbReference>
<dbReference type="AlphaFoldDB" id="A0A6N7S5U7"/>
<dbReference type="InterPro" id="IPR027417">
    <property type="entry name" value="P-loop_NTPase"/>
</dbReference>
<keyword evidence="1" id="KW-0175">Coiled coil</keyword>
<dbReference type="EMBL" id="WKPI01000010">
    <property type="protein sequence ID" value="MSC32921.1"/>
    <property type="molecule type" value="Genomic_DNA"/>
</dbReference>
<sequence length="680" mass="77626">MMKIKKVIIDNFRNIVHAEYDLMSRSIFAGPNRQGKTNTILAIYWALTDLLLDGSSDYQSFKPGYIEEAEVSVELVCDAFTLKKVYKGWRPRQQGSGDPGDLQHTTDYWIDGTKYKTQSEAKRALLKLLGTDRQLETSKFDLTRTLIDPYYIGQECDYKTLRSFIVEVVGDVSNEDVFAADPTLLVIRDLMARYQYDPGLAQKFVKQQVAAVKKDIEASEQQVKGLESVQDVDPTLLKEAQESITQIDKQIAGLQVQLSGRDNPQINEAKLKLSDMTLKLAESRTKDMEAVQEHNRQIEAEISRLQKVQQDATWQAQDLIRRKVSAENAILGNDQRIASIEQQKSELESRKAELLQQYHQREGEEYIAQETQEEKCPNCGYVLNQEALKSYRTAWESNKQRDLDYIIRQGKQIKNDIENLKFKADELRKGKEDAEENLPLIKQQIREFEKDAQQAQDSLGQLRKQLTDIVDSEQTTMLKEAVKEAQDSYDNLVKAQQASVADVQAEIQRLNVETLQYRGVLDDHGAYLATQKKADALRNQIKVKEDKLIDFEQQSILVDRFLEIKLGLFQRRISGVFGDRVQFTLIKYNLKKGSWDEVCYPSVLDKNTPFEDGSGSEKIITGIYLAECVKRHLGLGDLPYIFDECDKLDTASLAAIPTQAQIITTKVDDINYNKVTLITA</sequence>
<evidence type="ECO:0000313" key="3">
    <source>
        <dbReference type="EMBL" id="MSC32921.1"/>
    </source>
</evidence>
<dbReference type="Proteomes" id="UP000433575">
    <property type="component" value="Unassembled WGS sequence"/>
</dbReference>
<dbReference type="EMBL" id="WKPJ01000009">
    <property type="protein sequence ID" value="MSA89244.1"/>
    <property type="molecule type" value="Genomic_DNA"/>
</dbReference>
<dbReference type="Proteomes" id="UP000480929">
    <property type="component" value="Unassembled WGS sequence"/>
</dbReference>
<evidence type="ECO:0000313" key="2">
    <source>
        <dbReference type="EMBL" id="MSA89244.1"/>
    </source>
</evidence>
<reference evidence="4 5" key="1">
    <citation type="journal article" date="2019" name="Nat. Med.">
        <title>A library of human gut bacterial isolates paired with longitudinal multiomics data enables mechanistic microbiome research.</title>
        <authorList>
            <person name="Poyet M."/>
            <person name="Groussin M."/>
            <person name="Gibbons S.M."/>
            <person name="Avila-Pacheco J."/>
            <person name="Jiang X."/>
            <person name="Kearney S.M."/>
            <person name="Perrotta A.R."/>
            <person name="Berdy B."/>
            <person name="Zhao S."/>
            <person name="Lieberman T.D."/>
            <person name="Swanson P.K."/>
            <person name="Smith M."/>
            <person name="Roesemann S."/>
            <person name="Alexander J.E."/>
            <person name="Rich S.A."/>
            <person name="Livny J."/>
            <person name="Vlamakis H."/>
            <person name="Clish C."/>
            <person name="Bullock K."/>
            <person name="Deik A."/>
            <person name="Scott J."/>
            <person name="Pierce K.A."/>
            <person name="Xavier R.J."/>
            <person name="Alm E.J."/>
        </authorList>
    </citation>
    <scope>NUCLEOTIDE SEQUENCE [LARGE SCALE GENOMIC DNA]</scope>
    <source>
        <strain evidence="2 4">BIOML-A4</strain>
        <strain evidence="3 5">BIOML-A5</strain>
    </source>
</reference>
<gene>
    <name evidence="3" type="ORF">GKD88_07285</name>
    <name evidence="2" type="ORF">GKE08_07885</name>
</gene>